<keyword evidence="2" id="KW-1185">Reference proteome</keyword>
<sequence>MNPSTCSRPPSLTSPLLSRRVFVSFDLQSIVVDPGHPPVHRLDSIWKVTSYNDLLEAEKAIADDLIGILWRVNRLGDALGSAELFETAREELFASVFDRWDSNGKTREPARTRERAFEDTAVLIGHLAQDAPLVKGRKHNLDGSPAPSPSPSNPVYVKVVVDFPIHQLTFPMVDGNGSVFPASIVFRPVNDNVDLPTLRSDCTLKWDDAELERVGRANMA</sequence>
<comment type="caution">
    <text evidence="1">The sequence shown here is derived from an EMBL/GenBank/DDBJ whole genome shotgun (WGS) entry which is preliminary data.</text>
</comment>
<protein>
    <submittedName>
        <fullName evidence="1">Uncharacterized protein</fullName>
    </submittedName>
</protein>
<dbReference type="Proteomes" id="UP001281614">
    <property type="component" value="Unassembled WGS sequence"/>
</dbReference>
<organism evidence="1 2">
    <name type="scientific">Colletotrichum kahawae</name>
    <name type="common">Coffee berry disease fungus</name>
    <dbReference type="NCBI Taxonomy" id="34407"/>
    <lineage>
        <taxon>Eukaryota</taxon>
        <taxon>Fungi</taxon>
        <taxon>Dikarya</taxon>
        <taxon>Ascomycota</taxon>
        <taxon>Pezizomycotina</taxon>
        <taxon>Sordariomycetes</taxon>
        <taxon>Hypocreomycetidae</taxon>
        <taxon>Glomerellales</taxon>
        <taxon>Glomerellaceae</taxon>
        <taxon>Colletotrichum</taxon>
        <taxon>Colletotrichum gloeosporioides species complex</taxon>
    </lineage>
</organism>
<accession>A0AAD9YLK7</accession>
<proteinExistence type="predicted"/>
<evidence type="ECO:0000313" key="2">
    <source>
        <dbReference type="Proteomes" id="UP001281614"/>
    </source>
</evidence>
<reference evidence="1" key="1">
    <citation type="submission" date="2023-02" db="EMBL/GenBank/DDBJ databases">
        <title>Colletotrichum kahawae CIFC_Que2 genome sequencing and assembly.</title>
        <authorList>
            <person name="Baroncelli R."/>
        </authorList>
    </citation>
    <scope>NUCLEOTIDE SEQUENCE</scope>
    <source>
        <strain evidence="1">CIFC_Que2</strain>
    </source>
</reference>
<evidence type="ECO:0000313" key="1">
    <source>
        <dbReference type="EMBL" id="KAK2770631.1"/>
    </source>
</evidence>
<dbReference type="EMBL" id="VYYT01000091">
    <property type="protein sequence ID" value="KAK2770631.1"/>
    <property type="molecule type" value="Genomic_DNA"/>
</dbReference>
<name>A0AAD9YLK7_COLKA</name>
<dbReference type="AlphaFoldDB" id="A0AAD9YLK7"/>
<gene>
    <name evidence="1" type="ORF">CKAH01_14602</name>
</gene>